<accession>A0A9D4RQ70</accession>
<evidence type="ECO:0000313" key="2">
    <source>
        <dbReference type="EMBL" id="KAH3877366.1"/>
    </source>
</evidence>
<dbReference type="PROSITE" id="PS51257">
    <property type="entry name" value="PROKAR_LIPOPROTEIN"/>
    <property type="match status" value="1"/>
</dbReference>
<protein>
    <submittedName>
        <fullName evidence="2">Uncharacterized protein</fullName>
    </submittedName>
</protein>
<evidence type="ECO:0000313" key="3">
    <source>
        <dbReference type="Proteomes" id="UP000828390"/>
    </source>
</evidence>
<reference evidence="2" key="2">
    <citation type="submission" date="2020-11" db="EMBL/GenBank/DDBJ databases">
        <authorList>
            <person name="McCartney M.A."/>
            <person name="Auch B."/>
            <person name="Kono T."/>
            <person name="Mallez S."/>
            <person name="Becker A."/>
            <person name="Gohl D.M."/>
            <person name="Silverstein K.A.T."/>
            <person name="Koren S."/>
            <person name="Bechman K.B."/>
            <person name="Herman A."/>
            <person name="Abrahante J.E."/>
            <person name="Garbe J."/>
        </authorList>
    </citation>
    <scope>NUCLEOTIDE SEQUENCE</scope>
    <source>
        <strain evidence="2">Duluth1</strain>
        <tissue evidence="2">Whole animal</tissue>
    </source>
</reference>
<proteinExistence type="predicted"/>
<reference evidence="2" key="1">
    <citation type="journal article" date="2019" name="bioRxiv">
        <title>The Genome of the Zebra Mussel, Dreissena polymorpha: A Resource for Invasive Species Research.</title>
        <authorList>
            <person name="McCartney M.A."/>
            <person name="Auch B."/>
            <person name="Kono T."/>
            <person name="Mallez S."/>
            <person name="Zhang Y."/>
            <person name="Obille A."/>
            <person name="Becker A."/>
            <person name="Abrahante J.E."/>
            <person name="Garbe J."/>
            <person name="Badalamenti J.P."/>
            <person name="Herman A."/>
            <person name="Mangelson H."/>
            <person name="Liachko I."/>
            <person name="Sullivan S."/>
            <person name="Sone E.D."/>
            <person name="Koren S."/>
            <person name="Silverstein K.A.T."/>
            <person name="Beckman K.B."/>
            <person name="Gohl D.M."/>
        </authorList>
    </citation>
    <scope>NUCLEOTIDE SEQUENCE</scope>
    <source>
        <strain evidence="2">Duluth1</strain>
        <tissue evidence="2">Whole animal</tissue>
    </source>
</reference>
<sequence length="54" mass="6451">MVKSKNPYITILLQGCLFWFWKTLQPRMQLQVVLLLMMMVMVQAEGLMVLEMFQ</sequence>
<dbReference type="AlphaFoldDB" id="A0A9D4RQ70"/>
<keyword evidence="1" id="KW-0812">Transmembrane</keyword>
<dbReference type="Proteomes" id="UP000828390">
    <property type="component" value="Unassembled WGS sequence"/>
</dbReference>
<keyword evidence="1" id="KW-0472">Membrane</keyword>
<organism evidence="2 3">
    <name type="scientific">Dreissena polymorpha</name>
    <name type="common">Zebra mussel</name>
    <name type="synonym">Mytilus polymorpha</name>
    <dbReference type="NCBI Taxonomy" id="45954"/>
    <lineage>
        <taxon>Eukaryota</taxon>
        <taxon>Metazoa</taxon>
        <taxon>Spiralia</taxon>
        <taxon>Lophotrochozoa</taxon>
        <taxon>Mollusca</taxon>
        <taxon>Bivalvia</taxon>
        <taxon>Autobranchia</taxon>
        <taxon>Heteroconchia</taxon>
        <taxon>Euheterodonta</taxon>
        <taxon>Imparidentia</taxon>
        <taxon>Neoheterodontei</taxon>
        <taxon>Myida</taxon>
        <taxon>Dreissenoidea</taxon>
        <taxon>Dreissenidae</taxon>
        <taxon>Dreissena</taxon>
    </lineage>
</organism>
<evidence type="ECO:0000256" key="1">
    <source>
        <dbReference type="SAM" id="Phobius"/>
    </source>
</evidence>
<keyword evidence="1" id="KW-1133">Transmembrane helix</keyword>
<gene>
    <name evidence="2" type="ORF">DPMN_001229</name>
</gene>
<feature type="transmembrane region" description="Helical" evidence="1">
    <location>
        <begin position="30"/>
        <end position="50"/>
    </location>
</feature>
<keyword evidence="3" id="KW-1185">Reference proteome</keyword>
<name>A0A9D4RQ70_DREPO</name>
<dbReference type="EMBL" id="JAIWYP010000001">
    <property type="protein sequence ID" value="KAH3877366.1"/>
    <property type="molecule type" value="Genomic_DNA"/>
</dbReference>
<comment type="caution">
    <text evidence="2">The sequence shown here is derived from an EMBL/GenBank/DDBJ whole genome shotgun (WGS) entry which is preliminary data.</text>
</comment>